<sequence>MKNRMSRLQLLFCILTFIAILPCAAQDTKSYAHTLELRNSRMVPVENRAIEIYDVVTPRTEIGQRLFKIHEHPAFDSLLTPEAEQRILSEINLRCNKLDKDTLLTSDLIWVYRPYFDWLFNEDPHCRIEPMIPAKDVRETKRLKVPEFDVLCINDTLIVNQSLDPDYQTGDRILSVNDIPVSTFLEYTYPDRYDTPANIMRHYYFSNVVDTFRIKLERGGCIINTSTAGDTQSRVVLKLKQQQALKVQTFPDAKSACITIPSFYPNNSWLIKKLHNQIKKFKAIGITNVILDLRMNPGGNGDRFDELLSIFINRPSVKYLRKAKVKCSQKTIDLYDFLTEEMLGQTVELPDNEIVREFPLQSEMYIDGMRYYVLMSRDTGSIAASFCNILQFNDAASLVGEPLLHNALKYGETVQGKTLLPTLLKQTGISIVEYDEYTRAVDGVLMPDIAIPYIAQDYLSGGDAMLDKLLEIIESNPIN</sequence>
<dbReference type="GO" id="GO:0006508">
    <property type="term" value="P:proteolysis"/>
    <property type="evidence" value="ECO:0007669"/>
    <property type="project" value="InterPro"/>
</dbReference>
<protein>
    <recommendedName>
        <fullName evidence="2">Tail specific protease domain-containing protein</fullName>
    </recommendedName>
</protein>
<dbReference type="AlphaFoldDB" id="A0A4Y1WPE0"/>
<dbReference type="Gene3D" id="3.90.226.10">
    <property type="entry name" value="2-enoyl-CoA Hydratase, Chain A, domain 1"/>
    <property type="match status" value="1"/>
</dbReference>
<evidence type="ECO:0000256" key="1">
    <source>
        <dbReference type="SAM" id="SignalP"/>
    </source>
</evidence>
<dbReference type="OrthoDB" id="5480566at2"/>
<dbReference type="Pfam" id="PF03572">
    <property type="entry name" value="Peptidase_S41"/>
    <property type="match status" value="1"/>
</dbReference>
<feature type="signal peptide" evidence="1">
    <location>
        <begin position="1"/>
        <end position="25"/>
    </location>
</feature>
<proteinExistence type="predicted"/>
<reference evidence="4" key="1">
    <citation type="submission" date="2019-06" db="EMBL/GenBank/DDBJ databases">
        <title>Alistipes onderdonkii subsp. vulgaris subsp. nov., Alistipes dispar sp. nov. and Alistipes communis sp. nov., isolated from human faeces, and creation of Alistipes onderdonkii subsp. onderdonkii subsp. nov.</title>
        <authorList>
            <person name="Sakamoto M."/>
            <person name="Ikeyama N."/>
            <person name="Ogata Y."/>
            <person name="Suda W."/>
            <person name="Iino T."/>
            <person name="Hattori M."/>
            <person name="Ohkuma M."/>
        </authorList>
    </citation>
    <scope>NUCLEOTIDE SEQUENCE [LARGE SCALE GENOMIC DNA]</scope>
    <source>
        <strain evidence="4">5CBH24</strain>
    </source>
</reference>
<dbReference type="InterPro" id="IPR005151">
    <property type="entry name" value="Tail-specific_protease"/>
</dbReference>
<dbReference type="InterPro" id="IPR029045">
    <property type="entry name" value="ClpP/crotonase-like_dom_sf"/>
</dbReference>
<feature type="chain" id="PRO_5021213439" description="Tail specific protease domain-containing protein" evidence="1">
    <location>
        <begin position="26"/>
        <end position="479"/>
    </location>
</feature>
<dbReference type="Proteomes" id="UP000318946">
    <property type="component" value="Chromosome"/>
</dbReference>
<dbReference type="KEGG" id="acou:A5CBH24_01050"/>
<keyword evidence="1" id="KW-0732">Signal</keyword>
<name>A0A4Y1WPE0_9BACT</name>
<evidence type="ECO:0000259" key="2">
    <source>
        <dbReference type="Pfam" id="PF03572"/>
    </source>
</evidence>
<dbReference type="GO" id="GO:0008236">
    <property type="term" value="F:serine-type peptidase activity"/>
    <property type="evidence" value="ECO:0007669"/>
    <property type="project" value="InterPro"/>
</dbReference>
<dbReference type="SUPFAM" id="SSF52096">
    <property type="entry name" value="ClpP/crotonase"/>
    <property type="match status" value="1"/>
</dbReference>
<dbReference type="GeneID" id="78340827"/>
<dbReference type="EMBL" id="AP019735">
    <property type="protein sequence ID" value="BBL02792.1"/>
    <property type="molecule type" value="Genomic_DNA"/>
</dbReference>
<dbReference type="RefSeq" id="WP_141411840.1">
    <property type="nucleotide sequence ID" value="NZ_AP019735.1"/>
</dbReference>
<evidence type="ECO:0000313" key="4">
    <source>
        <dbReference type="Proteomes" id="UP000318946"/>
    </source>
</evidence>
<feature type="domain" description="Tail specific protease" evidence="2">
    <location>
        <begin position="256"/>
        <end position="402"/>
    </location>
</feature>
<gene>
    <name evidence="3" type="ORF">A5CBH24_01050</name>
</gene>
<organism evidence="3 4">
    <name type="scientific">Alistipes communis</name>
    <dbReference type="NCBI Taxonomy" id="2585118"/>
    <lineage>
        <taxon>Bacteria</taxon>
        <taxon>Pseudomonadati</taxon>
        <taxon>Bacteroidota</taxon>
        <taxon>Bacteroidia</taxon>
        <taxon>Bacteroidales</taxon>
        <taxon>Rikenellaceae</taxon>
        <taxon>Alistipes</taxon>
    </lineage>
</organism>
<evidence type="ECO:0000313" key="3">
    <source>
        <dbReference type="EMBL" id="BBL02792.1"/>
    </source>
</evidence>
<accession>A0A4Y1WPE0</accession>
<keyword evidence="4" id="KW-1185">Reference proteome</keyword>